<dbReference type="KEGG" id="edy:F0320_14350"/>
<name>A0AAU7IXN0_9ENTR</name>
<evidence type="ECO:0000256" key="2">
    <source>
        <dbReference type="ARBA" id="ARBA00022491"/>
    </source>
</evidence>
<evidence type="ECO:0000313" key="7">
    <source>
        <dbReference type="Proteomes" id="UP000323234"/>
    </source>
</evidence>
<dbReference type="SMART" id="SM00052">
    <property type="entry name" value="EAL"/>
    <property type="match status" value="1"/>
</dbReference>
<dbReference type="PROSITE" id="PS50883">
    <property type="entry name" value="EAL"/>
    <property type="match status" value="1"/>
</dbReference>
<keyword evidence="4" id="KW-0804">Transcription</keyword>
<proteinExistence type="inferred from homology"/>
<accession>A0AAU7IXN0</accession>
<organism evidence="6 7">
    <name type="scientific">Enterobacter dykesii</name>
    <dbReference type="NCBI Taxonomy" id="2797506"/>
    <lineage>
        <taxon>Bacteria</taxon>
        <taxon>Pseudomonadati</taxon>
        <taxon>Pseudomonadota</taxon>
        <taxon>Gammaproteobacteria</taxon>
        <taxon>Enterobacterales</taxon>
        <taxon>Enterobacteriaceae</taxon>
        <taxon>Enterobacter</taxon>
    </lineage>
</organism>
<sequence>MHSEFIAEPIMNIEGKLLGVELLTRFVSESKRPLHPAFVISGWDFDQKRLFLYKQFGVIASKQDWFEHHGLFCSLNVDYDMATLLRHDGLLQLTVSSMPFIKLEISEEFPGLEQGLKSPILKSLCQGVNSLWLDDLGAGNANVASLLEGYFEVAKIDRHFFNEQIDKPTFPLLIKNIKRYCEKIVVEGVESRQYLDLLQEVGIWGVQGYLFKSVPFHKVKKLL</sequence>
<feature type="domain" description="EAL" evidence="5">
    <location>
        <begin position="1"/>
        <end position="223"/>
    </location>
</feature>
<dbReference type="Proteomes" id="UP000323234">
    <property type="component" value="Chromosome"/>
</dbReference>
<evidence type="ECO:0000259" key="5">
    <source>
        <dbReference type="PROSITE" id="PS50883"/>
    </source>
</evidence>
<dbReference type="InterPro" id="IPR035919">
    <property type="entry name" value="EAL_sf"/>
</dbReference>
<evidence type="ECO:0000313" key="6">
    <source>
        <dbReference type="EMBL" id="XBN38502.1"/>
    </source>
</evidence>
<comment type="similarity">
    <text evidence="1">Belongs to the YdiV family.</text>
</comment>
<dbReference type="PANTHER" id="PTHR33121">
    <property type="entry name" value="CYCLIC DI-GMP PHOSPHODIESTERASE PDEF"/>
    <property type="match status" value="1"/>
</dbReference>
<evidence type="ECO:0000256" key="4">
    <source>
        <dbReference type="ARBA" id="ARBA00023163"/>
    </source>
</evidence>
<evidence type="ECO:0000256" key="1">
    <source>
        <dbReference type="ARBA" id="ARBA00010927"/>
    </source>
</evidence>
<dbReference type="Pfam" id="PF00563">
    <property type="entry name" value="EAL"/>
    <property type="match status" value="1"/>
</dbReference>
<dbReference type="PANTHER" id="PTHR33121:SF69">
    <property type="entry name" value="ANTI-FLHC(2)FLHD(4) FACTOR YDIV-RELATED"/>
    <property type="match status" value="1"/>
</dbReference>
<dbReference type="GO" id="GO:0071111">
    <property type="term" value="F:cyclic-guanylate-specific phosphodiesterase activity"/>
    <property type="evidence" value="ECO:0007669"/>
    <property type="project" value="InterPro"/>
</dbReference>
<evidence type="ECO:0000256" key="3">
    <source>
        <dbReference type="ARBA" id="ARBA00023015"/>
    </source>
</evidence>
<reference evidence="6" key="1">
    <citation type="submission" date="2023-05" db="EMBL/GenBank/DDBJ databases">
        <title>Complete genome sequence data from fresh produce 2nd batch.</title>
        <authorList>
            <person name="Stein M."/>
            <person name="Cho G.-S."/>
            <person name="Brinks E."/>
            <person name="Franz C.M.A.P."/>
        </authorList>
    </citation>
    <scope>NUCLEOTIDE SEQUENCE [LARGE SCALE GENOMIC DNA]</scope>
    <source>
        <strain evidence="6">E1</strain>
    </source>
</reference>
<dbReference type="Gene3D" id="3.20.20.450">
    <property type="entry name" value="EAL domain"/>
    <property type="match status" value="1"/>
</dbReference>
<keyword evidence="7" id="KW-1185">Reference proteome</keyword>
<dbReference type="EMBL" id="CP126604">
    <property type="protein sequence ID" value="XBN38502.1"/>
    <property type="molecule type" value="Genomic_DNA"/>
</dbReference>
<dbReference type="AlphaFoldDB" id="A0AAU7IXN0"/>
<gene>
    <name evidence="6" type="ORF">F0320_14350</name>
</gene>
<dbReference type="RefSeq" id="WP_149323820.1">
    <property type="nucleotide sequence ID" value="NZ_CP126604.1"/>
</dbReference>
<dbReference type="InterPro" id="IPR050706">
    <property type="entry name" value="Cyclic-di-GMP_PDE-like"/>
</dbReference>
<keyword evidence="3" id="KW-0805">Transcription regulation</keyword>
<keyword evidence="2" id="KW-0678">Repressor</keyword>
<dbReference type="InterPro" id="IPR001633">
    <property type="entry name" value="EAL_dom"/>
</dbReference>
<dbReference type="SUPFAM" id="SSF141868">
    <property type="entry name" value="EAL domain-like"/>
    <property type="match status" value="1"/>
</dbReference>
<protein>
    <submittedName>
        <fullName evidence="6">EAL domain-containing protein</fullName>
    </submittedName>
</protein>